<reference evidence="2" key="1">
    <citation type="journal article" date="2014" name="Science">
        <title>Nonhuman genetics. Genomic basis for the convergent evolution of electric organs.</title>
        <authorList>
            <person name="Gallant J.R."/>
            <person name="Traeger L.L."/>
            <person name="Volkening J.D."/>
            <person name="Moffett H."/>
            <person name="Chen P.H."/>
            <person name="Novina C.D."/>
            <person name="Phillips G.N.Jr."/>
            <person name="Anand R."/>
            <person name="Wells G.B."/>
            <person name="Pinch M."/>
            <person name="Guth R."/>
            <person name="Unguez G.A."/>
            <person name="Albert J.S."/>
            <person name="Zakon H.H."/>
            <person name="Samanta M.P."/>
            <person name="Sussman M.R."/>
        </authorList>
    </citation>
    <scope>NUCLEOTIDE SEQUENCE [LARGE SCALE GENOMIC DNA]</scope>
</reference>
<accession>A0A4W4EXA6</accession>
<dbReference type="OMA" id="CVTEMSM"/>
<dbReference type="GO" id="GO:0005761">
    <property type="term" value="C:mitochondrial ribosome"/>
    <property type="evidence" value="ECO:0007669"/>
    <property type="project" value="InterPro"/>
</dbReference>
<sequence>MAGIQDKVARLLSRERGRPALKPTRPLVLKDEVSNRRMKRGEASCVTEMSLLMACWKQHEFNNALCSSEVSAFYRCVENAQTERRNQAKNLALGQGGRLLPKQANKLLKRHPNLTREI</sequence>
<dbReference type="PROSITE" id="PS51808">
    <property type="entry name" value="CHCH"/>
    <property type="match status" value="1"/>
</dbReference>
<dbReference type="PANTHER" id="PTHR31278:SF2">
    <property type="entry name" value="SMALL RIBOSOMAL SUBUNIT PROTEIN MS37"/>
    <property type="match status" value="1"/>
</dbReference>
<dbReference type="GO" id="GO:0032543">
    <property type="term" value="P:mitochondrial translation"/>
    <property type="evidence" value="ECO:0007669"/>
    <property type="project" value="InterPro"/>
</dbReference>
<dbReference type="GeneTree" id="ENSGT00390000007683"/>
<reference evidence="2" key="2">
    <citation type="journal article" date="2017" name="Sci. Adv.">
        <title>A tail of two voltages: Proteomic comparison of the three electric organs of the electric eel.</title>
        <authorList>
            <person name="Traeger L.L."/>
            <person name="Sabat G."/>
            <person name="Barrett-Wilt G.A."/>
            <person name="Wells G.B."/>
            <person name="Sussman M.R."/>
        </authorList>
    </citation>
    <scope>NUCLEOTIDE SEQUENCE [LARGE SCALE GENOMIC DNA]</scope>
</reference>
<name>A0A4W4EXA6_ELEEL</name>
<dbReference type="PANTHER" id="PTHR31278">
    <property type="entry name" value="CHCHD1"/>
    <property type="match status" value="1"/>
</dbReference>
<dbReference type="Ensembl" id="ENSEEET00000017160.2">
    <property type="protein sequence ID" value="ENSEEEP00000016968.2"/>
    <property type="gene ID" value="ENSEEEG00000008409.2"/>
</dbReference>
<dbReference type="InterPro" id="IPR009069">
    <property type="entry name" value="Cys_alpha_HP_mot_SF"/>
</dbReference>
<reference evidence="1" key="4">
    <citation type="submission" date="2025-08" db="UniProtKB">
        <authorList>
            <consortium name="Ensembl"/>
        </authorList>
    </citation>
    <scope>IDENTIFICATION</scope>
</reference>
<dbReference type="GO" id="GO:0005654">
    <property type="term" value="C:nucleoplasm"/>
    <property type="evidence" value="ECO:0007669"/>
    <property type="project" value="TreeGrafter"/>
</dbReference>
<evidence type="ECO:0000313" key="1">
    <source>
        <dbReference type="Ensembl" id="ENSEEEP00000016968.2"/>
    </source>
</evidence>
<dbReference type="SUPFAM" id="SSF47072">
    <property type="entry name" value="Cysteine alpha-hairpin motif"/>
    <property type="match status" value="1"/>
</dbReference>
<reference evidence="1" key="5">
    <citation type="submission" date="2025-09" db="UniProtKB">
        <authorList>
            <consortium name="Ensembl"/>
        </authorList>
    </citation>
    <scope>IDENTIFICATION</scope>
</reference>
<dbReference type="RefSeq" id="XP_026888843.2">
    <property type="nucleotide sequence ID" value="XM_027033042.2"/>
</dbReference>
<keyword evidence="2" id="KW-1185">Reference proteome</keyword>
<evidence type="ECO:0008006" key="3">
    <source>
        <dbReference type="Google" id="ProtNLM"/>
    </source>
</evidence>
<dbReference type="InterPro" id="IPR033620">
    <property type="entry name" value="Ribosomal_mS37_met"/>
</dbReference>
<protein>
    <recommendedName>
        <fullName evidence="3">CHCH domain-containing protein</fullName>
    </recommendedName>
</protein>
<dbReference type="Proteomes" id="UP000314983">
    <property type="component" value="Chromosome 11"/>
</dbReference>
<dbReference type="GeneID" id="113592237"/>
<reference evidence="1" key="3">
    <citation type="submission" date="2020-05" db="EMBL/GenBank/DDBJ databases">
        <title>Electrophorus electricus (electric eel) genome, fEleEle1, primary haplotype.</title>
        <authorList>
            <person name="Myers G."/>
            <person name="Meyer A."/>
            <person name="Fedrigo O."/>
            <person name="Formenti G."/>
            <person name="Rhie A."/>
            <person name="Tracey A."/>
            <person name="Sims Y."/>
            <person name="Jarvis E.D."/>
        </authorList>
    </citation>
    <scope>NUCLEOTIDE SEQUENCE [LARGE SCALE GENOMIC DNA]</scope>
</reference>
<proteinExistence type="predicted"/>
<gene>
    <name evidence="1" type="primary">CHCHD1</name>
</gene>
<organism evidence="1 2">
    <name type="scientific">Electrophorus electricus</name>
    <name type="common">Electric eel</name>
    <name type="synonym">Gymnotus electricus</name>
    <dbReference type="NCBI Taxonomy" id="8005"/>
    <lineage>
        <taxon>Eukaryota</taxon>
        <taxon>Metazoa</taxon>
        <taxon>Chordata</taxon>
        <taxon>Craniata</taxon>
        <taxon>Vertebrata</taxon>
        <taxon>Euteleostomi</taxon>
        <taxon>Actinopterygii</taxon>
        <taxon>Neopterygii</taxon>
        <taxon>Teleostei</taxon>
        <taxon>Ostariophysi</taxon>
        <taxon>Gymnotiformes</taxon>
        <taxon>Gymnotoidei</taxon>
        <taxon>Gymnotidae</taxon>
        <taxon>Electrophorus</taxon>
    </lineage>
</organism>
<evidence type="ECO:0000313" key="2">
    <source>
        <dbReference type="Proteomes" id="UP000314983"/>
    </source>
</evidence>
<dbReference type="GO" id="GO:0003723">
    <property type="term" value="F:RNA binding"/>
    <property type="evidence" value="ECO:0007669"/>
    <property type="project" value="TreeGrafter"/>
</dbReference>
<dbReference type="AlphaFoldDB" id="A0A4W4EXA6"/>